<protein>
    <submittedName>
        <fullName evidence="2">Uncharacterized protein</fullName>
    </submittedName>
</protein>
<dbReference type="Proteomes" id="UP000299102">
    <property type="component" value="Unassembled WGS sequence"/>
</dbReference>
<dbReference type="AlphaFoldDB" id="A0A4C1Z5W4"/>
<comment type="caution">
    <text evidence="2">The sequence shown here is derived from an EMBL/GenBank/DDBJ whole genome shotgun (WGS) entry which is preliminary data.</text>
</comment>
<evidence type="ECO:0000256" key="1">
    <source>
        <dbReference type="SAM" id="MobiDB-lite"/>
    </source>
</evidence>
<proteinExistence type="predicted"/>
<reference evidence="2 3" key="1">
    <citation type="journal article" date="2019" name="Commun. Biol.">
        <title>The bagworm genome reveals a unique fibroin gene that provides high tensile strength.</title>
        <authorList>
            <person name="Kono N."/>
            <person name="Nakamura H."/>
            <person name="Ohtoshi R."/>
            <person name="Tomita M."/>
            <person name="Numata K."/>
            <person name="Arakawa K."/>
        </authorList>
    </citation>
    <scope>NUCLEOTIDE SEQUENCE [LARGE SCALE GENOMIC DNA]</scope>
</reference>
<gene>
    <name evidence="2" type="ORF">EVAR_62237_1</name>
</gene>
<evidence type="ECO:0000313" key="2">
    <source>
        <dbReference type="EMBL" id="GBP84221.1"/>
    </source>
</evidence>
<feature type="region of interest" description="Disordered" evidence="1">
    <location>
        <begin position="111"/>
        <end position="152"/>
    </location>
</feature>
<accession>A0A4C1Z5W4</accession>
<keyword evidence="3" id="KW-1185">Reference proteome</keyword>
<sequence length="244" mass="26930">MCVTRKRYVRVVGRGFCLLAVEMPLYKVGLRSFMVTLITDPVCIGVDISHRFDHHNRYHCDDNVHDRRINAFHGVQDSVSFDLSKELFDFRQWLGSNSEEKENETQIGIDHCSSAGNRSRSDRIDPSDPVGGGASYRSHQSHYPGRVTRRPGVAPLRVAGAGRGGAAAAELPTNEPWKPHFSHVTPFSLPTPYSASITPLIPLSNILFLSKRLSNALVTSLTLRVSMSGGGYLFLGGSHTRLSL</sequence>
<organism evidence="2 3">
    <name type="scientific">Eumeta variegata</name>
    <name type="common">Bagworm moth</name>
    <name type="synonym">Eumeta japonica</name>
    <dbReference type="NCBI Taxonomy" id="151549"/>
    <lineage>
        <taxon>Eukaryota</taxon>
        <taxon>Metazoa</taxon>
        <taxon>Ecdysozoa</taxon>
        <taxon>Arthropoda</taxon>
        <taxon>Hexapoda</taxon>
        <taxon>Insecta</taxon>
        <taxon>Pterygota</taxon>
        <taxon>Neoptera</taxon>
        <taxon>Endopterygota</taxon>
        <taxon>Lepidoptera</taxon>
        <taxon>Glossata</taxon>
        <taxon>Ditrysia</taxon>
        <taxon>Tineoidea</taxon>
        <taxon>Psychidae</taxon>
        <taxon>Oiketicinae</taxon>
        <taxon>Eumeta</taxon>
    </lineage>
</organism>
<name>A0A4C1Z5W4_EUMVA</name>
<evidence type="ECO:0000313" key="3">
    <source>
        <dbReference type="Proteomes" id="UP000299102"/>
    </source>
</evidence>
<dbReference type="EMBL" id="BGZK01001666">
    <property type="protein sequence ID" value="GBP84221.1"/>
    <property type="molecule type" value="Genomic_DNA"/>
</dbReference>